<dbReference type="InterPro" id="IPR027417">
    <property type="entry name" value="P-loop_NTPase"/>
</dbReference>
<comment type="caution">
    <text evidence="2">The sequence shown here is derived from an EMBL/GenBank/DDBJ whole genome shotgun (WGS) entry which is preliminary data.</text>
</comment>
<evidence type="ECO:0000313" key="3">
    <source>
        <dbReference type="Proteomes" id="UP000031366"/>
    </source>
</evidence>
<dbReference type="NCBIfam" id="NF005304">
    <property type="entry name" value="PRK06835.1"/>
    <property type="match status" value="1"/>
</dbReference>
<gene>
    <name evidence="2" type="ORF">U732_2265</name>
</gene>
<dbReference type="RefSeq" id="WP_039634511.1">
    <property type="nucleotide sequence ID" value="NZ_AYSO01000018.1"/>
</dbReference>
<evidence type="ECO:0000259" key="1">
    <source>
        <dbReference type="Pfam" id="PF01695"/>
    </source>
</evidence>
<dbReference type="GO" id="GO:0006260">
    <property type="term" value="P:DNA replication"/>
    <property type="evidence" value="ECO:0007669"/>
    <property type="project" value="TreeGrafter"/>
</dbReference>
<dbReference type="CDD" id="cd00009">
    <property type="entry name" value="AAA"/>
    <property type="match status" value="1"/>
</dbReference>
<dbReference type="SUPFAM" id="SSF52540">
    <property type="entry name" value="P-loop containing nucleoside triphosphate hydrolases"/>
    <property type="match status" value="1"/>
</dbReference>
<name>A0A0C1QY48_9CLOT</name>
<dbReference type="EMBL" id="AYSO01000018">
    <property type="protein sequence ID" value="KIE45937.1"/>
    <property type="molecule type" value="Genomic_DNA"/>
</dbReference>
<dbReference type="GO" id="GO:0005524">
    <property type="term" value="F:ATP binding"/>
    <property type="evidence" value="ECO:0007669"/>
    <property type="project" value="InterPro"/>
</dbReference>
<protein>
    <submittedName>
        <fullName evidence="2">IstB-like ATP binding family protein</fullName>
    </submittedName>
</protein>
<organism evidence="2 3">
    <name type="scientific">Clostridium argentinense CDC 2741</name>
    <dbReference type="NCBI Taxonomy" id="1418104"/>
    <lineage>
        <taxon>Bacteria</taxon>
        <taxon>Bacillati</taxon>
        <taxon>Bacillota</taxon>
        <taxon>Clostridia</taxon>
        <taxon>Eubacteriales</taxon>
        <taxon>Clostridiaceae</taxon>
        <taxon>Clostridium</taxon>
    </lineage>
</organism>
<dbReference type="InterPro" id="IPR002611">
    <property type="entry name" value="IstB_ATP-bd"/>
</dbReference>
<dbReference type="STRING" id="29341.RSJ17_01750"/>
<dbReference type="OrthoDB" id="9776217at2"/>
<dbReference type="AlphaFoldDB" id="A0A0C1QY48"/>
<dbReference type="Gene3D" id="3.40.50.300">
    <property type="entry name" value="P-loop containing nucleotide triphosphate hydrolases"/>
    <property type="match status" value="1"/>
</dbReference>
<evidence type="ECO:0000313" key="2">
    <source>
        <dbReference type="EMBL" id="KIE45937.1"/>
    </source>
</evidence>
<dbReference type="Proteomes" id="UP000031366">
    <property type="component" value="Unassembled WGS sequence"/>
</dbReference>
<dbReference type="PANTHER" id="PTHR30050:SF4">
    <property type="entry name" value="ATP-BINDING PROTEIN RV3427C IN INSERTION SEQUENCE-RELATED"/>
    <property type="match status" value="1"/>
</dbReference>
<sequence>MIKQHHSEIMKIYEDIRKSEEDALKLRKEEIEQKLPMVIAIEDEIKKLSLKLSLAAIKSMDNKETFIDSIKEKIIDLRMKKGELLASNGYDVNYLTLKYRCNRCKDTGYIYIEKCSCYKQYLVQLYYNNSDLKHLLNKNNFNNFNINYFNNKLNNNEKVSSRANMERNYERAIEFIKNFNDIEDNLLFYGNSGTGKTFLSHCIAKELIENGYFVVYKTSDDLISALKEIKFNNNSNMEDCLINCDLLIIDDLGTEQISDFSKKELFNLLNTKLLKQKKMLISTNYALSELSDVYSERFTSRLFGNFSLFKFYGNDIRILKKSTIKKVT</sequence>
<dbReference type="PANTHER" id="PTHR30050">
    <property type="entry name" value="CHROMOSOMAL REPLICATION INITIATOR PROTEIN DNAA"/>
    <property type="match status" value="1"/>
</dbReference>
<accession>A0A0C1QY48</accession>
<proteinExistence type="predicted"/>
<feature type="domain" description="IstB-like ATP-binding" evidence="1">
    <location>
        <begin position="179"/>
        <end position="295"/>
    </location>
</feature>
<reference evidence="2 3" key="1">
    <citation type="journal article" date="2015" name="Infect. Genet. Evol.">
        <title>Genomic sequences of six botulinum neurotoxin-producing strains representing three clostridial species illustrate the mobility and diversity of botulinum neurotoxin genes.</title>
        <authorList>
            <person name="Smith T.J."/>
            <person name="Hill K.K."/>
            <person name="Xie G."/>
            <person name="Foley B.T."/>
            <person name="Williamson C.H."/>
            <person name="Foster J.T."/>
            <person name="Johnson S.L."/>
            <person name="Chertkov O."/>
            <person name="Teshima H."/>
            <person name="Gibbons H.S."/>
            <person name="Johnsky L.A."/>
            <person name="Karavis M.A."/>
            <person name="Smith L.A."/>
        </authorList>
    </citation>
    <scope>NUCLEOTIDE SEQUENCE [LARGE SCALE GENOMIC DNA]</scope>
    <source>
        <strain evidence="2 3">CDC 2741</strain>
    </source>
</reference>
<keyword evidence="3" id="KW-1185">Reference proteome</keyword>
<dbReference type="Pfam" id="PF01695">
    <property type="entry name" value="IstB_IS21"/>
    <property type="match status" value="1"/>
</dbReference>